<protein>
    <recommendedName>
        <fullName evidence="6">Cytochrome P450</fullName>
    </recommendedName>
</protein>
<keyword evidence="5" id="KW-1185">Reference proteome</keyword>
<dbReference type="GO" id="GO:0016705">
    <property type="term" value="F:oxidoreductase activity, acting on paired donors, with incorporation or reduction of molecular oxygen"/>
    <property type="evidence" value="ECO:0007669"/>
    <property type="project" value="InterPro"/>
</dbReference>
<evidence type="ECO:0000313" key="4">
    <source>
        <dbReference type="EMBL" id="KXZ46320.1"/>
    </source>
</evidence>
<dbReference type="Proteomes" id="UP000075714">
    <property type="component" value="Unassembled WGS sequence"/>
</dbReference>
<evidence type="ECO:0000256" key="1">
    <source>
        <dbReference type="PIRSR" id="PIRSR602401-1"/>
    </source>
</evidence>
<comment type="caution">
    <text evidence="4">The sequence shown here is derived from an EMBL/GenBank/DDBJ whole genome shotgun (WGS) entry which is preliminary data.</text>
</comment>
<feature type="region of interest" description="Disordered" evidence="3">
    <location>
        <begin position="56"/>
        <end position="75"/>
    </location>
</feature>
<sequence length="280" mass="29689">MDHATRYLPLQLIFPACRPAIRWLAQHFPDPPQTANMAARAAVNAASRQLMEAWRREGKAEARGRGAGAGTDDGDKLASVAGGKGGGGFRAVGGGLSSSSFMAAMMEGRRGAAREERMSDVEVIAQGFTFMLAGFETTANTLAAAAFLLATHPQAAERLAAEAVGVAGRELSQELLAEETLRMYPPLPFLMREAREEVDLGGGRTAPKGSFLVLHVHAMQSSESQFPHSERFMPERWLPESGGALGPADPHAYAPFGVGARMCVGYKLANMVSGRGCVCA</sequence>
<dbReference type="Gene3D" id="1.10.630.10">
    <property type="entry name" value="Cytochrome P450"/>
    <property type="match status" value="1"/>
</dbReference>
<dbReference type="InterPro" id="IPR002401">
    <property type="entry name" value="Cyt_P450_E_grp-I"/>
</dbReference>
<keyword evidence="1 2" id="KW-0349">Heme</keyword>
<feature type="binding site" description="axial binding residue" evidence="1">
    <location>
        <position position="263"/>
    </location>
    <ligand>
        <name>heme</name>
        <dbReference type="ChEBI" id="CHEBI:30413"/>
    </ligand>
    <ligandPart>
        <name>Fe</name>
        <dbReference type="ChEBI" id="CHEBI:18248"/>
    </ligandPart>
</feature>
<comment type="cofactor">
    <cofactor evidence="1">
        <name>heme</name>
        <dbReference type="ChEBI" id="CHEBI:30413"/>
    </cofactor>
</comment>
<dbReference type="GO" id="GO:0020037">
    <property type="term" value="F:heme binding"/>
    <property type="evidence" value="ECO:0007669"/>
    <property type="project" value="InterPro"/>
</dbReference>
<name>A0A150GAE0_GONPE</name>
<dbReference type="Pfam" id="PF00067">
    <property type="entry name" value="p450"/>
    <property type="match status" value="1"/>
</dbReference>
<dbReference type="PRINTS" id="PR00385">
    <property type="entry name" value="P450"/>
</dbReference>
<dbReference type="OrthoDB" id="540635at2759"/>
<dbReference type="GO" id="GO:0004497">
    <property type="term" value="F:monooxygenase activity"/>
    <property type="evidence" value="ECO:0007669"/>
    <property type="project" value="UniProtKB-KW"/>
</dbReference>
<comment type="similarity">
    <text evidence="2">Belongs to the cytochrome P450 family.</text>
</comment>
<dbReference type="PANTHER" id="PTHR24301">
    <property type="entry name" value="THROMBOXANE-A SYNTHASE"/>
    <property type="match status" value="1"/>
</dbReference>
<evidence type="ECO:0008006" key="6">
    <source>
        <dbReference type="Google" id="ProtNLM"/>
    </source>
</evidence>
<keyword evidence="1 2" id="KW-0408">Iron</keyword>
<evidence type="ECO:0000256" key="3">
    <source>
        <dbReference type="SAM" id="MobiDB-lite"/>
    </source>
</evidence>
<dbReference type="PANTHER" id="PTHR24301:SF2">
    <property type="entry name" value="THROMBOXANE-A SYNTHASE"/>
    <property type="match status" value="1"/>
</dbReference>
<proteinExistence type="inferred from homology"/>
<keyword evidence="1 2" id="KW-0479">Metal-binding</keyword>
<dbReference type="InterPro" id="IPR036396">
    <property type="entry name" value="Cyt_P450_sf"/>
</dbReference>
<evidence type="ECO:0000256" key="2">
    <source>
        <dbReference type="RuleBase" id="RU000461"/>
    </source>
</evidence>
<dbReference type="EMBL" id="LSYV01000046">
    <property type="protein sequence ID" value="KXZ46320.1"/>
    <property type="molecule type" value="Genomic_DNA"/>
</dbReference>
<evidence type="ECO:0000313" key="5">
    <source>
        <dbReference type="Proteomes" id="UP000075714"/>
    </source>
</evidence>
<dbReference type="PROSITE" id="PS00086">
    <property type="entry name" value="CYTOCHROME_P450"/>
    <property type="match status" value="1"/>
</dbReference>
<reference evidence="5" key="1">
    <citation type="journal article" date="2016" name="Nat. Commun.">
        <title>The Gonium pectorale genome demonstrates co-option of cell cycle regulation during the evolution of multicellularity.</title>
        <authorList>
            <person name="Hanschen E.R."/>
            <person name="Marriage T.N."/>
            <person name="Ferris P.J."/>
            <person name="Hamaji T."/>
            <person name="Toyoda A."/>
            <person name="Fujiyama A."/>
            <person name="Neme R."/>
            <person name="Noguchi H."/>
            <person name="Minakuchi Y."/>
            <person name="Suzuki M."/>
            <person name="Kawai-Toyooka H."/>
            <person name="Smith D.R."/>
            <person name="Sparks H."/>
            <person name="Anderson J."/>
            <person name="Bakaric R."/>
            <person name="Luria V."/>
            <person name="Karger A."/>
            <person name="Kirschner M.W."/>
            <person name="Durand P.M."/>
            <person name="Michod R.E."/>
            <person name="Nozaki H."/>
            <person name="Olson B.J."/>
        </authorList>
    </citation>
    <scope>NUCLEOTIDE SEQUENCE [LARGE SCALE GENOMIC DNA]</scope>
    <source>
        <strain evidence="5">NIES-2863</strain>
    </source>
</reference>
<dbReference type="InterPro" id="IPR017972">
    <property type="entry name" value="Cyt_P450_CS"/>
</dbReference>
<dbReference type="SUPFAM" id="SSF48264">
    <property type="entry name" value="Cytochrome P450"/>
    <property type="match status" value="1"/>
</dbReference>
<keyword evidence="2" id="KW-0503">Monooxygenase</keyword>
<dbReference type="STRING" id="33097.A0A150GAE0"/>
<gene>
    <name evidence="4" type="ORF">GPECTOR_45g190</name>
</gene>
<dbReference type="GO" id="GO:0005506">
    <property type="term" value="F:iron ion binding"/>
    <property type="evidence" value="ECO:0007669"/>
    <property type="project" value="InterPro"/>
</dbReference>
<dbReference type="AlphaFoldDB" id="A0A150GAE0"/>
<keyword evidence="2" id="KW-0560">Oxidoreductase</keyword>
<organism evidence="4 5">
    <name type="scientific">Gonium pectorale</name>
    <name type="common">Green alga</name>
    <dbReference type="NCBI Taxonomy" id="33097"/>
    <lineage>
        <taxon>Eukaryota</taxon>
        <taxon>Viridiplantae</taxon>
        <taxon>Chlorophyta</taxon>
        <taxon>core chlorophytes</taxon>
        <taxon>Chlorophyceae</taxon>
        <taxon>CS clade</taxon>
        <taxon>Chlamydomonadales</taxon>
        <taxon>Volvocaceae</taxon>
        <taxon>Gonium</taxon>
    </lineage>
</organism>
<dbReference type="InterPro" id="IPR001128">
    <property type="entry name" value="Cyt_P450"/>
</dbReference>
<dbReference type="PRINTS" id="PR00463">
    <property type="entry name" value="EP450I"/>
</dbReference>
<accession>A0A150GAE0</accession>